<evidence type="ECO:0000256" key="1">
    <source>
        <dbReference type="ARBA" id="ARBA00022515"/>
    </source>
</evidence>
<feature type="binding site" evidence="12">
    <location>
        <position position="444"/>
    </location>
    <ligand>
        <name>Zn(2+)</name>
        <dbReference type="ChEBI" id="CHEBI:29105"/>
        <label>2</label>
    </ligand>
</feature>
<dbReference type="FunFam" id="3.40.50.300:FF:000489">
    <property type="entry name" value="Primosome assembly protein PriA"/>
    <property type="match status" value="1"/>
</dbReference>
<comment type="catalytic activity">
    <reaction evidence="12">
        <text>Couples ATP hydrolysis with the unwinding of duplex DNA by translocating in the 3'-5' direction.</text>
        <dbReference type="EC" id="5.6.2.4"/>
    </reaction>
</comment>
<feature type="binding site" evidence="12">
    <location>
        <position position="435"/>
    </location>
    <ligand>
        <name>Zn(2+)</name>
        <dbReference type="ChEBI" id="CHEBI:29105"/>
        <label>1</label>
    </ligand>
</feature>
<dbReference type="GO" id="GO:0005524">
    <property type="term" value="F:ATP binding"/>
    <property type="evidence" value="ECO:0007669"/>
    <property type="project" value="UniProtKB-UniRule"/>
</dbReference>
<name>A0A2S9Q882_9HYPH</name>
<dbReference type="NCBIfam" id="TIGR00595">
    <property type="entry name" value="priA"/>
    <property type="match status" value="1"/>
</dbReference>
<sequence>MANPGEVVEVLLPVALERTYSYRVPFGNTLMPGDVVRVTLGPREVVGVVWDGDGVLPASSNRLKYVEERLDIPPLGAEMRRFIEWVANWTLTPRGMIMRMALRAPELPPEKQRLGYRLGKHEPERLTAARRRVLDHLSDGFVHEKRALIEATGVSPSVVDGLVDAGVVEPLALPPEPVAGTPDLAFGSASLNEAQALAAASLCQAVAARRFSATLLEGVTGSGKTEVYFEAVAEAVRQGGQALIMLPEIALTNQFLDRFAERFGVRPAEWHSGVSANKRARLWHGIAKGEVAVVAGARSALFLPFVDLRLIIVDEEHDSAYKQEDGPRYNARDMAVVRARLIDAPVVLASATPSIESRVNADRGRYGHITLPQRFGGRALPAIATVDMREGGPERGKFIAPSLVSAVRETLAAGEQALLFLNRRGYAPLTLCRKCGHRFQCPNCTAWLVEHRFRKSLVCHHCGHTAPVPRHCPSCEGEDTLTPCGPGVERIAEEVSGLFPDAHTVILSSDIHGSAERLRQELDSVARGEANLVIGTQLVAKGHNFPHLTLVGVVDADLGLGTGDPRAAERTFQLLGQVTGRAGRGERPGRALLQSYDPSHPVMQALVSGDKESFYAREIAVRAKAGLPPYGRMAALTISDEDRGKAEGFARQLAKLAPFDAALRVLGPAEAPIAVIRGRHRMRLILQAPRDFALQDYIRAWLAAGPKVTGQLAVDIDIDPMSFA</sequence>
<dbReference type="HAMAP" id="MF_00983">
    <property type="entry name" value="PriA"/>
    <property type="match status" value="1"/>
</dbReference>
<keyword evidence="7 12" id="KW-0862">Zinc</keyword>
<evidence type="ECO:0000256" key="8">
    <source>
        <dbReference type="ARBA" id="ARBA00022840"/>
    </source>
</evidence>
<dbReference type="RefSeq" id="WP_105864080.1">
    <property type="nucleotide sequence ID" value="NZ_PUEJ01000008.1"/>
</dbReference>
<feature type="binding site" evidence="12">
    <location>
        <position position="432"/>
    </location>
    <ligand>
        <name>Zn(2+)</name>
        <dbReference type="ChEBI" id="CHEBI:29105"/>
        <label>1</label>
    </ligand>
</feature>
<keyword evidence="4 12" id="KW-0547">Nucleotide-binding</keyword>
<dbReference type="SMART" id="SM00487">
    <property type="entry name" value="DEXDc"/>
    <property type="match status" value="1"/>
</dbReference>
<dbReference type="Pfam" id="PF18319">
    <property type="entry name" value="Zn_ribbon_PriA"/>
    <property type="match status" value="1"/>
</dbReference>
<dbReference type="CDD" id="cd17929">
    <property type="entry name" value="DEXHc_priA"/>
    <property type="match status" value="1"/>
</dbReference>
<dbReference type="PROSITE" id="PS51192">
    <property type="entry name" value="HELICASE_ATP_BIND_1"/>
    <property type="match status" value="1"/>
</dbReference>
<keyword evidence="3 12" id="KW-0479">Metal-binding</keyword>
<organism evidence="14 15">
    <name type="scientific">Labrys okinawensis</name>
    <dbReference type="NCBI Taxonomy" id="346911"/>
    <lineage>
        <taxon>Bacteria</taxon>
        <taxon>Pseudomonadati</taxon>
        <taxon>Pseudomonadota</taxon>
        <taxon>Alphaproteobacteria</taxon>
        <taxon>Hyphomicrobiales</taxon>
        <taxon>Xanthobacteraceae</taxon>
        <taxon>Labrys</taxon>
    </lineage>
</organism>
<evidence type="ECO:0000256" key="4">
    <source>
        <dbReference type="ARBA" id="ARBA00022741"/>
    </source>
</evidence>
<feature type="domain" description="Helicase ATP-binding" evidence="13">
    <location>
        <begin position="205"/>
        <end position="371"/>
    </location>
</feature>
<dbReference type="Proteomes" id="UP000237682">
    <property type="component" value="Unassembled WGS sequence"/>
</dbReference>
<dbReference type="Pfam" id="PF18074">
    <property type="entry name" value="PriA_C"/>
    <property type="match status" value="1"/>
</dbReference>
<comment type="subunit">
    <text evidence="12">Component of the replication restart primosome.</text>
</comment>
<dbReference type="GO" id="GO:0006270">
    <property type="term" value="P:DNA replication initiation"/>
    <property type="evidence" value="ECO:0007669"/>
    <property type="project" value="TreeGrafter"/>
</dbReference>
<keyword evidence="10 12" id="KW-0413">Isomerase</keyword>
<keyword evidence="9 12" id="KW-0238">DNA-binding</keyword>
<dbReference type="GO" id="GO:0006302">
    <property type="term" value="P:double-strand break repair"/>
    <property type="evidence" value="ECO:0007669"/>
    <property type="project" value="InterPro"/>
</dbReference>
<dbReference type="GO" id="GO:1990077">
    <property type="term" value="C:primosome complex"/>
    <property type="evidence" value="ECO:0007669"/>
    <property type="project" value="UniProtKB-UniRule"/>
</dbReference>
<dbReference type="Gene3D" id="3.40.50.300">
    <property type="entry name" value="P-loop containing nucleotide triphosphate hydrolases"/>
    <property type="match status" value="2"/>
</dbReference>
<feature type="binding site" evidence="12">
    <location>
        <position position="462"/>
    </location>
    <ligand>
        <name>Zn(2+)</name>
        <dbReference type="ChEBI" id="CHEBI:29105"/>
        <label>2</label>
    </ligand>
</feature>
<dbReference type="PANTHER" id="PTHR30580">
    <property type="entry name" value="PRIMOSOMAL PROTEIN N"/>
    <property type="match status" value="1"/>
</dbReference>
<evidence type="ECO:0000256" key="2">
    <source>
        <dbReference type="ARBA" id="ARBA00022705"/>
    </source>
</evidence>
<keyword evidence="6 12" id="KW-0347">Helicase</keyword>
<dbReference type="GO" id="GO:0003677">
    <property type="term" value="F:DNA binding"/>
    <property type="evidence" value="ECO:0007669"/>
    <property type="project" value="UniProtKB-UniRule"/>
</dbReference>
<dbReference type="GO" id="GO:0016887">
    <property type="term" value="F:ATP hydrolysis activity"/>
    <property type="evidence" value="ECO:0007669"/>
    <property type="project" value="RHEA"/>
</dbReference>
<keyword evidence="5 12" id="KW-0378">Hydrolase</keyword>
<comment type="caution">
    <text evidence="14">The sequence shown here is derived from an EMBL/GenBank/DDBJ whole genome shotgun (WGS) entry which is preliminary data.</text>
</comment>
<evidence type="ECO:0000256" key="10">
    <source>
        <dbReference type="ARBA" id="ARBA00023235"/>
    </source>
</evidence>
<dbReference type="GO" id="GO:0043138">
    <property type="term" value="F:3'-5' DNA helicase activity"/>
    <property type="evidence" value="ECO:0007669"/>
    <property type="project" value="UniProtKB-EC"/>
</dbReference>
<dbReference type="OrthoDB" id="9759544at2"/>
<dbReference type="SUPFAM" id="SSF52540">
    <property type="entry name" value="P-loop containing nucleoside triphosphate hydrolases"/>
    <property type="match status" value="2"/>
</dbReference>
<comment type="cofactor">
    <cofactor evidence="12">
        <name>Zn(2+)</name>
        <dbReference type="ChEBI" id="CHEBI:29105"/>
    </cofactor>
    <text evidence="12">Binds 2 zinc ions per subunit.</text>
</comment>
<dbReference type="EMBL" id="PUEJ01000008">
    <property type="protein sequence ID" value="PRH85520.1"/>
    <property type="molecule type" value="Genomic_DNA"/>
</dbReference>
<comment type="catalytic activity">
    <reaction evidence="11 12">
        <text>ATP + H2O = ADP + phosphate + H(+)</text>
        <dbReference type="Rhea" id="RHEA:13065"/>
        <dbReference type="ChEBI" id="CHEBI:15377"/>
        <dbReference type="ChEBI" id="CHEBI:15378"/>
        <dbReference type="ChEBI" id="CHEBI:30616"/>
        <dbReference type="ChEBI" id="CHEBI:43474"/>
        <dbReference type="ChEBI" id="CHEBI:456216"/>
        <dbReference type="EC" id="5.6.2.4"/>
    </reaction>
</comment>
<dbReference type="InterPro" id="IPR040498">
    <property type="entry name" value="PriA_CRR"/>
</dbReference>
<protein>
    <recommendedName>
        <fullName evidence="12">Replication restart protein PriA</fullName>
    </recommendedName>
    <alternativeName>
        <fullName evidence="12">ATP-dependent DNA helicase PriA</fullName>
        <ecNumber evidence="12">5.6.2.4</ecNumber>
    </alternativeName>
    <alternativeName>
        <fullName evidence="12">DNA 3'-5' helicase PriA</fullName>
    </alternativeName>
</protein>
<dbReference type="GO" id="GO:0006269">
    <property type="term" value="P:DNA replication, synthesis of primer"/>
    <property type="evidence" value="ECO:0007669"/>
    <property type="project" value="UniProtKB-KW"/>
</dbReference>
<dbReference type="InterPro" id="IPR005259">
    <property type="entry name" value="PriA"/>
</dbReference>
<keyword evidence="8 12" id="KW-0067">ATP-binding</keyword>
<comment type="function">
    <text evidence="12">Initiates the restart of stalled replication forks, which reloads the replicative helicase on sites other than the origin of replication. Recognizes and binds to abandoned replication forks and remodels them to uncover a helicase loading site. Promotes assembly of the primosome at these replication forks.</text>
</comment>
<dbReference type="PANTHER" id="PTHR30580:SF0">
    <property type="entry name" value="PRIMOSOMAL PROTEIN N"/>
    <property type="match status" value="1"/>
</dbReference>
<dbReference type="InterPro" id="IPR001650">
    <property type="entry name" value="Helicase_C-like"/>
</dbReference>
<evidence type="ECO:0000256" key="5">
    <source>
        <dbReference type="ARBA" id="ARBA00022801"/>
    </source>
</evidence>
<feature type="binding site" evidence="12">
    <location>
        <position position="459"/>
    </location>
    <ligand>
        <name>Zn(2+)</name>
        <dbReference type="ChEBI" id="CHEBI:29105"/>
        <label>2</label>
    </ligand>
</feature>
<dbReference type="AlphaFoldDB" id="A0A2S9Q882"/>
<dbReference type="InterPro" id="IPR041222">
    <property type="entry name" value="PriA_3primeBD"/>
</dbReference>
<dbReference type="InterPro" id="IPR041236">
    <property type="entry name" value="PriA_C"/>
</dbReference>
<comment type="similarity">
    <text evidence="12">Belongs to the helicase family. PriA subfamily.</text>
</comment>
<accession>A0A2S9Q882</accession>
<dbReference type="Gene3D" id="3.40.1440.60">
    <property type="entry name" value="PriA, 3(prime) DNA-binding domain"/>
    <property type="match status" value="1"/>
</dbReference>
<keyword evidence="1 12" id="KW-0639">Primosome</keyword>
<reference evidence="14 15" key="1">
    <citation type="submission" date="2018-02" db="EMBL/GenBank/DDBJ databases">
        <title>Whole genome sequencing of endophytic bacterium.</title>
        <authorList>
            <person name="Eedara R."/>
            <person name="Podile A.R."/>
        </authorList>
    </citation>
    <scope>NUCLEOTIDE SEQUENCE [LARGE SCALE GENOMIC DNA]</scope>
    <source>
        <strain evidence="14 15">RP1T</strain>
    </source>
</reference>
<dbReference type="InterPro" id="IPR014001">
    <property type="entry name" value="Helicase_ATP-bd"/>
</dbReference>
<keyword evidence="15" id="KW-1185">Reference proteome</keyword>
<evidence type="ECO:0000256" key="6">
    <source>
        <dbReference type="ARBA" id="ARBA00022806"/>
    </source>
</evidence>
<dbReference type="EC" id="5.6.2.4" evidence="12"/>
<evidence type="ECO:0000313" key="15">
    <source>
        <dbReference type="Proteomes" id="UP000237682"/>
    </source>
</evidence>
<dbReference type="GO" id="GO:0008270">
    <property type="term" value="F:zinc ion binding"/>
    <property type="evidence" value="ECO:0007669"/>
    <property type="project" value="UniProtKB-UniRule"/>
</dbReference>
<evidence type="ECO:0000256" key="3">
    <source>
        <dbReference type="ARBA" id="ARBA00022723"/>
    </source>
</evidence>
<gene>
    <name evidence="12" type="primary">priA</name>
    <name evidence="14" type="ORF">C5L14_21265</name>
</gene>
<keyword evidence="2 12" id="KW-0235">DNA replication</keyword>
<evidence type="ECO:0000256" key="7">
    <source>
        <dbReference type="ARBA" id="ARBA00022833"/>
    </source>
</evidence>
<dbReference type="SMART" id="SM00490">
    <property type="entry name" value="HELICc"/>
    <property type="match status" value="1"/>
</dbReference>
<dbReference type="InterPro" id="IPR011545">
    <property type="entry name" value="DEAD/DEAH_box_helicase_dom"/>
</dbReference>
<proteinExistence type="inferred from homology"/>
<dbReference type="InterPro" id="IPR027417">
    <property type="entry name" value="P-loop_NTPase"/>
</dbReference>
<feature type="binding site" evidence="12">
    <location>
        <position position="475"/>
    </location>
    <ligand>
        <name>Zn(2+)</name>
        <dbReference type="ChEBI" id="CHEBI:29105"/>
        <label>1</label>
    </ligand>
</feature>
<dbReference type="GO" id="GO:0006310">
    <property type="term" value="P:DNA recombination"/>
    <property type="evidence" value="ECO:0007669"/>
    <property type="project" value="InterPro"/>
</dbReference>
<evidence type="ECO:0000313" key="14">
    <source>
        <dbReference type="EMBL" id="PRH85520.1"/>
    </source>
</evidence>
<dbReference type="Pfam" id="PF17764">
    <property type="entry name" value="PriA_3primeBD"/>
    <property type="match status" value="1"/>
</dbReference>
<feature type="binding site" evidence="12">
    <location>
        <position position="472"/>
    </location>
    <ligand>
        <name>Zn(2+)</name>
        <dbReference type="ChEBI" id="CHEBI:29105"/>
        <label>1</label>
    </ligand>
</feature>
<evidence type="ECO:0000256" key="11">
    <source>
        <dbReference type="ARBA" id="ARBA00048988"/>
    </source>
</evidence>
<evidence type="ECO:0000259" key="13">
    <source>
        <dbReference type="PROSITE" id="PS51192"/>
    </source>
</evidence>
<dbReference type="Pfam" id="PF00270">
    <property type="entry name" value="DEAD"/>
    <property type="match status" value="1"/>
</dbReference>
<evidence type="ECO:0000256" key="12">
    <source>
        <dbReference type="HAMAP-Rule" id="MF_00983"/>
    </source>
</evidence>
<evidence type="ECO:0000256" key="9">
    <source>
        <dbReference type="ARBA" id="ARBA00023125"/>
    </source>
</evidence>
<dbReference type="InterPro" id="IPR042115">
    <property type="entry name" value="PriA_3primeBD_sf"/>
</dbReference>
<feature type="binding site" evidence="12">
    <location>
        <position position="441"/>
    </location>
    <ligand>
        <name>Zn(2+)</name>
        <dbReference type="ChEBI" id="CHEBI:29105"/>
        <label>2</label>
    </ligand>
</feature>
<dbReference type="NCBIfam" id="NF004070">
    <property type="entry name" value="PRK05580.2-2"/>
    <property type="match status" value="1"/>
</dbReference>